<dbReference type="Pfam" id="PF00534">
    <property type="entry name" value="Glycos_transf_1"/>
    <property type="match status" value="1"/>
</dbReference>
<reference evidence="6 7" key="1">
    <citation type="submission" date="2023-10" db="EMBL/GenBank/DDBJ databases">
        <title>Eight complete genome sequences of bacteria isolated from laboratory stock of Giant Kelp gametophytes.</title>
        <authorList>
            <person name="Tolentino B."/>
            <person name="Nuzhdin S."/>
        </authorList>
    </citation>
    <scope>NUCLEOTIDE SEQUENCE [LARGE SCALE GENOMIC DNA]</scope>
    <source>
        <strain evidence="6 7">LC.270.F.C4</strain>
        <plasmid evidence="6 7">unnamed2</plasmid>
    </source>
</reference>
<keyword evidence="3 6" id="KW-0808">Transferase</keyword>
<dbReference type="EMBL" id="CP136705">
    <property type="protein sequence ID" value="WOI35358.1"/>
    <property type="molecule type" value="Genomic_DNA"/>
</dbReference>
<evidence type="ECO:0000256" key="1">
    <source>
        <dbReference type="ARBA" id="ARBA00006739"/>
    </source>
</evidence>
<organism evidence="6 7">
    <name type="scientific">Tritonibacter scottomollicae</name>
    <name type="common">Epibacterium scottomollicae</name>
    <dbReference type="NCBI Taxonomy" id="483013"/>
    <lineage>
        <taxon>Bacteria</taxon>
        <taxon>Pseudomonadati</taxon>
        <taxon>Pseudomonadota</taxon>
        <taxon>Alphaproteobacteria</taxon>
        <taxon>Rhodobacterales</taxon>
        <taxon>Paracoccaceae</taxon>
        <taxon>Tritonibacter</taxon>
    </lineage>
</organism>
<dbReference type="Gene3D" id="3.90.550.10">
    <property type="entry name" value="Spore Coat Polysaccharide Biosynthesis Protein SpsA, Chain A"/>
    <property type="match status" value="1"/>
</dbReference>
<keyword evidence="2 6" id="KW-0328">Glycosyltransferase</keyword>
<keyword evidence="7" id="KW-1185">Reference proteome</keyword>
<evidence type="ECO:0000313" key="7">
    <source>
        <dbReference type="Proteomes" id="UP001302666"/>
    </source>
</evidence>
<dbReference type="PANTHER" id="PTHR43179:SF12">
    <property type="entry name" value="GALACTOFURANOSYLTRANSFERASE GLFT2"/>
    <property type="match status" value="1"/>
</dbReference>
<dbReference type="EC" id="2.4.-.-" evidence="6"/>
<dbReference type="InterPro" id="IPR001173">
    <property type="entry name" value="Glyco_trans_2-like"/>
</dbReference>
<evidence type="ECO:0000313" key="6">
    <source>
        <dbReference type="EMBL" id="WOI35358.1"/>
    </source>
</evidence>
<comment type="similarity">
    <text evidence="1">Belongs to the glycosyltransferase 2 family.</text>
</comment>
<dbReference type="GO" id="GO:0016757">
    <property type="term" value="F:glycosyltransferase activity"/>
    <property type="evidence" value="ECO:0007669"/>
    <property type="project" value="UniProtKB-KW"/>
</dbReference>
<dbReference type="Gene3D" id="3.40.50.2000">
    <property type="entry name" value="Glycogen Phosphorylase B"/>
    <property type="match status" value="1"/>
</dbReference>
<feature type="domain" description="Glycosyl transferase family 1" evidence="4">
    <location>
        <begin position="701"/>
        <end position="835"/>
    </location>
</feature>
<dbReference type="InterPro" id="IPR001296">
    <property type="entry name" value="Glyco_trans_1"/>
</dbReference>
<dbReference type="PANTHER" id="PTHR43179">
    <property type="entry name" value="RHAMNOSYLTRANSFERASE WBBL"/>
    <property type="match status" value="1"/>
</dbReference>
<dbReference type="Pfam" id="PF00535">
    <property type="entry name" value="Glycos_transf_2"/>
    <property type="match status" value="1"/>
</dbReference>
<name>A0ABZ0HM46_TRISK</name>
<dbReference type="InterPro" id="IPR029044">
    <property type="entry name" value="Nucleotide-diphossugar_trans"/>
</dbReference>
<sequence>MTLISGGMLMLRRLISLFSRYSAVHMDVSLPGRQIIDQAGDTVGFIDAVRLRAGRFQVQGWAQAARLRLVLASNEDAVTPSLRREDVATHLGLPATLGFDLSLPATPEILANSDAPGLIITPLPGSAPISPIRLPTKILVKHRTLILLKFSRALAASVPDILGWVLTKNPCHRARIKGFMGFGTVQMGTKIDPNLLPSDTKITSTPYEKERIDIVLPVYNAFELLQDCVSRVARHTDLPWRLIVVEDCSTDTRVRPFLREWAAMHSQVELFENPRNLGFIGAVNRGLSHALQDQKTTGSVVLLNSDALVPEGWASRLVAPLVDPAVASVTPMSNDAEIFSVPNICVRTVLKPGQGEAIDAVAARIPLGSADIYTPTGVGFCMAMGRSWLKRFPNLDPIFGPGYGEEVDWCQKAAKLGGRHLALPGLFVEHRGGESFGSAKKAALVAKNNTLVARRYPNYDQNVQDFIAADPLLGARLALGLAWAGSLDPARKVPVYLAHAMGGGAEHWLEHQINADLARGRPSVVLRVGTPHRWQVELVTPKGRTSGYSDVREDVVRLLRILPHRNIIYSCGVGDIDPIELPELLTEITSPEDGAEMLFHDFFPLSPSYNLLDSDGVYRGHVMAPRTDHAHMARRLDGTAVSIKDWQAAWGKFGARADLVVFSEDSARQVAAVWPSLKEHIVLRPHTLRHVVPPIPTPAKDAPVVLAVLGNIGQQKGAKIVQALARMRARDGKGPQLVLIGNIDPAFSLPDTIKVHGSYKVDDLPTLASRYGITHWLIPSVWPETFCYTAHEALDTGLPVLAFGLGAQGAAVRAAKNGIEIPFDTQDDMAQSIRDSIALDCAPVIQEEK</sequence>
<dbReference type="SUPFAM" id="SSF53756">
    <property type="entry name" value="UDP-Glycosyltransferase/glycogen phosphorylase"/>
    <property type="match status" value="1"/>
</dbReference>
<evidence type="ECO:0000256" key="2">
    <source>
        <dbReference type="ARBA" id="ARBA00022676"/>
    </source>
</evidence>
<gene>
    <name evidence="6" type="ORF">R1T40_20950</name>
</gene>
<geneLocation type="plasmid" evidence="6 7">
    <name>unnamed2</name>
</geneLocation>
<keyword evidence="6" id="KW-0614">Plasmid</keyword>
<accession>A0ABZ0HM46</accession>
<dbReference type="Proteomes" id="UP001302666">
    <property type="component" value="Plasmid unnamed2"/>
</dbReference>
<feature type="domain" description="Glycosyltransferase 2-like" evidence="5">
    <location>
        <begin position="214"/>
        <end position="332"/>
    </location>
</feature>
<evidence type="ECO:0000259" key="4">
    <source>
        <dbReference type="Pfam" id="PF00534"/>
    </source>
</evidence>
<evidence type="ECO:0000259" key="5">
    <source>
        <dbReference type="Pfam" id="PF00535"/>
    </source>
</evidence>
<protein>
    <submittedName>
        <fullName evidence="6">Glycosyltransferase</fullName>
        <ecNumber evidence="6">2.4.-.-</ecNumber>
    </submittedName>
</protein>
<evidence type="ECO:0000256" key="3">
    <source>
        <dbReference type="ARBA" id="ARBA00022679"/>
    </source>
</evidence>
<dbReference type="SUPFAM" id="SSF53448">
    <property type="entry name" value="Nucleotide-diphospho-sugar transferases"/>
    <property type="match status" value="1"/>
</dbReference>
<proteinExistence type="inferred from homology"/>